<accession>A0A9P4UPP9</accession>
<organism evidence="2 3">
    <name type="scientific">Polychaeton citri CBS 116435</name>
    <dbReference type="NCBI Taxonomy" id="1314669"/>
    <lineage>
        <taxon>Eukaryota</taxon>
        <taxon>Fungi</taxon>
        <taxon>Dikarya</taxon>
        <taxon>Ascomycota</taxon>
        <taxon>Pezizomycotina</taxon>
        <taxon>Dothideomycetes</taxon>
        <taxon>Dothideomycetidae</taxon>
        <taxon>Capnodiales</taxon>
        <taxon>Capnodiaceae</taxon>
        <taxon>Polychaeton</taxon>
    </lineage>
</organism>
<evidence type="ECO:0000313" key="3">
    <source>
        <dbReference type="Proteomes" id="UP000799441"/>
    </source>
</evidence>
<name>A0A9P4UPP9_9PEZI</name>
<feature type="compositionally biased region" description="Basic and acidic residues" evidence="1">
    <location>
        <begin position="154"/>
        <end position="165"/>
    </location>
</feature>
<feature type="compositionally biased region" description="Low complexity" evidence="1">
    <location>
        <begin position="214"/>
        <end position="234"/>
    </location>
</feature>
<reference evidence="2" key="1">
    <citation type="journal article" date="2020" name="Stud. Mycol.">
        <title>101 Dothideomycetes genomes: a test case for predicting lifestyles and emergence of pathogens.</title>
        <authorList>
            <person name="Haridas S."/>
            <person name="Albert R."/>
            <person name="Binder M."/>
            <person name="Bloem J."/>
            <person name="Labutti K."/>
            <person name="Salamov A."/>
            <person name="Andreopoulos B."/>
            <person name="Baker S."/>
            <person name="Barry K."/>
            <person name="Bills G."/>
            <person name="Bluhm B."/>
            <person name="Cannon C."/>
            <person name="Castanera R."/>
            <person name="Culley D."/>
            <person name="Daum C."/>
            <person name="Ezra D."/>
            <person name="Gonzalez J."/>
            <person name="Henrissat B."/>
            <person name="Kuo A."/>
            <person name="Liang C."/>
            <person name="Lipzen A."/>
            <person name="Lutzoni F."/>
            <person name="Magnuson J."/>
            <person name="Mondo S."/>
            <person name="Nolan M."/>
            <person name="Ohm R."/>
            <person name="Pangilinan J."/>
            <person name="Park H.-J."/>
            <person name="Ramirez L."/>
            <person name="Alfaro M."/>
            <person name="Sun H."/>
            <person name="Tritt A."/>
            <person name="Yoshinaga Y."/>
            <person name="Zwiers L.-H."/>
            <person name="Turgeon B."/>
            <person name="Goodwin S."/>
            <person name="Spatafora J."/>
            <person name="Crous P."/>
            <person name="Grigoriev I."/>
        </authorList>
    </citation>
    <scope>NUCLEOTIDE SEQUENCE</scope>
    <source>
        <strain evidence="2">CBS 116435</strain>
    </source>
</reference>
<dbReference type="AlphaFoldDB" id="A0A9P4UPP9"/>
<keyword evidence="3" id="KW-1185">Reference proteome</keyword>
<sequence>MPRIKLFVNLMPPRPVEVPSTQSPQKPSNCEVRFAVTASERWQIGDLWKHIKVEHSKAYGKDTRARWVKLQGTEGEDLPNHERVGDMWNVHMGKADRHVFVVRDMFDRETSLAPDSTLLPPVGTPSAFGSDREVPRSARSSSLFQRRIQAVRDTPTRESDSERGSLAESVGEDQEQPTHAVVEVEEDAELMVDEDNFKIPRLPRRLKDAKEAELQLQRESQQSQQSQQSQLSSSPFAPSSYHRSPLVNDVVIRDSQGKCYSSNFHLY</sequence>
<dbReference type="EMBL" id="MU003801">
    <property type="protein sequence ID" value="KAF2720240.1"/>
    <property type="molecule type" value="Genomic_DNA"/>
</dbReference>
<protein>
    <submittedName>
        <fullName evidence="2">Uncharacterized protein</fullName>
    </submittedName>
</protein>
<feature type="region of interest" description="Disordered" evidence="1">
    <location>
        <begin position="210"/>
        <end position="242"/>
    </location>
</feature>
<gene>
    <name evidence="2" type="ORF">K431DRAFT_94063</name>
</gene>
<evidence type="ECO:0000256" key="1">
    <source>
        <dbReference type="SAM" id="MobiDB-lite"/>
    </source>
</evidence>
<proteinExistence type="predicted"/>
<dbReference type="Proteomes" id="UP000799441">
    <property type="component" value="Unassembled WGS sequence"/>
</dbReference>
<comment type="caution">
    <text evidence="2">The sequence shown here is derived from an EMBL/GenBank/DDBJ whole genome shotgun (WGS) entry which is preliminary data.</text>
</comment>
<feature type="region of interest" description="Disordered" evidence="1">
    <location>
        <begin position="112"/>
        <end position="178"/>
    </location>
</feature>
<evidence type="ECO:0000313" key="2">
    <source>
        <dbReference type="EMBL" id="KAF2720240.1"/>
    </source>
</evidence>